<feature type="non-terminal residue" evidence="3">
    <location>
        <position position="1"/>
    </location>
</feature>
<protein>
    <submittedName>
        <fullName evidence="3">Uncharacterized protein</fullName>
    </submittedName>
</protein>
<dbReference type="InterPro" id="IPR002347">
    <property type="entry name" value="SDR_fam"/>
</dbReference>
<dbReference type="PANTHER" id="PTHR48107:SF7">
    <property type="entry name" value="RE15974P"/>
    <property type="match status" value="1"/>
</dbReference>
<reference evidence="3 4" key="1">
    <citation type="journal article" date="2021" name="Nat. Plants">
        <title>The Taxus genome provides insights into paclitaxel biosynthesis.</title>
        <authorList>
            <person name="Xiong X."/>
            <person name="Gou J."/>
            <person name="Liao Q."/>
            <person name="Li Y."/>
            <person name="Zhou Q."/>
            <person name="Bi G."/>
            <person name="Li C."/>
            <person name="Du R."/>
            <person name="Wang X."/>
            <person name="Sun T."/>
            <person name="Guo L."/>
            <person name="Liang H."/>
            <person name="Lu P."/>
            <person name="Wu Y."/>
            <person name="Zhang Z."/>
            <person name="Ro D.K."/>
            <person name="Shang Y."/>
            <person name="Huang S."/>
            <person name="Yan J."/>
        </authorList>
    </citation>
    <scope>NUCLEOTIDE SEQUENCE [LARGE SCALE GENOMIC DNA]</scope>
    <source>
        <strain evidence="3">Ta-2019</strain>
    </source>
</reference>
<sequence length="148" mass="16777">MRNLFDRAEEAFRKNAHILVNRSGVLDPKFPFLENTFEQAWDWTLDINYKGAFLCCRESTNRLIKGGGGWIINITSSIVGSLRSGHTSYAVSNAVVDTMTKILTAYIAPYVNIVHFSLSTIHLLLPVTDNNPHPHFKNTFDVTMVYEK</sequence>
<keyword evidence="4" id="KW-1185">Reference proteome</keyword>
<dbReference type="GO" id="GO:0016614">
    <property type="term" value="F:oxidoreductase activity, acting on CH-OH group of donors"/>
    <property type="evidence" value="ECO:0007669"/>
    <property type="project" value="UniProtKB-ARBA"/>
</dbReference>
<dbReference type="AlphaFoldDB" id="A0AA38BTF1"/>
<dbReference type="EMBL" id="JAHRHJ020003813">
    <property type="protein sequence ID" value="KAH9289710.1"/>
    <property type="molecule type" value="Genomic_DNA"/>
</dbReference>
<proteinExistence type="inferred from homology"/>
<comment type="similarity">
    <text evidence="1">Belongs to the short-chain dehydrogenases/reductases (SDR) family.</text>
</comment>
<gene>
    <name evidence="3" type="ORF">KI387_033827</name>
</gene>
<evidence type="ECO:0000313" key="3">
    <source>
        <dbReference type="EMBL" id="KAH9289710.1"/>
    </source>
</evidence>
<dbReference type="InterPro" id="IPR036291">
    <property type="entry name" value="NAD(P)-bd_dom_sf"/>
</dbReference>
<organism evidence="3 4">
    <name type="scientific">Taxus chinensis</name>
    <name type="common">Chinese yew</name>
    <name type="synonym">Taxus wallichiana var. chinensis</name>
    <dbReference type="NCBI Taxonomy" id="29808"/>
    <lineage>
        <taxon>Eukaryota</taxon>
        <taxon>Viridiplantae</taxon>
        <taxon>Streptophyta</taxon>
        <taxon>Embryophyta</taxon>
        <taxon>Tracheophyta</taxon>
        <taxon>Spermatophyta</taxon>
        <taxon>Pinopsida</taxon>
        <taxon>Pinidae</taxon>
        <taxon>Conifers II</taxon>
        <taxon>Cupressales</taxon>
        <taxon>Taxaceae</taxon>
        <taxon>Taxus</taxon>
    </lineage>
</organism>
<dbReference type="Proteomes" id="UP000824469">
    <property type="component" value="Unassembled WGS sequence"/>
</dbReference>
<dbReference type="PANTHER" id="PTHR48107">
    <property type="entry name" value="NADPH-DEPENDENT ALDEHYDE REDUCTASE-LIKE PROTEIN, CHLOROPLASTIC-RELATED"/>
    <property type="match status" value="1"/>
</dbReference>
<evidence type="ECO:0000256" key="2">
    <source>
        <dbReference type="ARBA" id="ARBA00023002"/>
    </source>
</evidence>
<dbReference type="Gene3D" id="3.40.50.720">
    <property type="entry name" value="NAD(P)-binding Rossmann-like Domain"/>
    <property type="match status" value="1"/>
</dbReference>
<evidence type="ECO:0000313" key="4">
    <source>
        <dbReference type="Proteomes" id="UP000824469"/>
    </source>
</evidence>
<accession>A0AA38BTF1</accession>
<dbReference type="OMA" id="PYVNIVH"/>
<keyword evidence="2" id="KW-0560">Oxidoreductase</keyword>
<dbReference type="Pfam" id="PF00106">
    <property type="entry name" value="adh_short"/>
    <property type="match status" value="1"/>
</dbReference>
<comment type="caution">
    <text evidence="3">The sequence shown here is derived from an EMBL/GenBank/DDBJ whole genome shotgun (WGS) entry which is preliminary data.</text>
</comment>
<evidence type="ECO:0000256" key="1">
    <source>
        <dbReference type="ARBA" id="ARBA00006484"/>
    </source>
</evidence>
<name>A0AA38BTF1_TAXCH</name>
<dbReference type="SUPFAM" id="SSF51735">
    <property type="entry name" value="NAD(P)-binding Rossmann-fold domains"/>
    <property type="match status" value="1"/>
</dbReference>